<dbReference type="EMBL" id="JARVWT010000004">
    <property type="protein sequence ID" value="MDH2331556.1"/>
    <property type="molecule type" value="Genomic_DNA"/>
</dbReference>
<comment type="caution">
    <text evidence="2">The sequence shown here is derived from an EMBL/GenBank/DDBJ whole genome shotgun (WGS) entry which is preliminary data.</text>
</comment>
<dbReference type="Gene3D" id="2.60.120.560">
    <property type="entry name" value="Exo-inulinase, domain 1"/>
    <property type="match status" value="1"/>
</dbReference>
<evidence type="ECO:0000259" key="1">
    <source>
        <dbReference type="Pfam" id="PF19763"/>
    </source>
</evidence>
<feature type="domain" description="DUF6250" evidence="1">
    <location>
        <begin position="14"/>
        <end position="63"/>
    </location>
</feature>
<dbReference type="Pfam" id="PF19763">
    <property type="entry name" value="DUF6250"/>
    <property type="match status" value="1"/>
</dbReference>
<accession>A0AAP3ZXQ7</accession>
<proteinExistence type="predicted"/>
<name>A0AAP3ZXQ7_PAEPO</name>
<dbReference type="RefSeq" id="WP_053325502.1">
    <property type="nucleotide sequence ID" value="NZ_CP017968.3"/>
</dbReference>
<dbReference type="AlphaFoldDB" id="A0AAP3ZXQ7"/>
<protein>
    <submittedName>
        <fullName evidence="2">DUF6250 domain-containing protein</fullName>
    </submittedName>
</protein>
<sequence length="98" mass="11248">MVDGTGYEIATYNNDGKLDLQPNTDYHLKVEAQGNITKVYLNNKLVIDTKDQTYKEGYFGLNVYIFLPSVSHFHRPINYKDAMLSLHFINREQQGCAS</sequence>
<evidence type="ECO:0000313" key="3">
    <source>
        <dbReference type="Proteomes" id="UP001229409"/>
    </source>
</evidence>
<dbReference type="Proteomes" id="UP001229409">
    <property type="component" value="Unassembled WGS sequence"/>
</dbReference>
<organism evidence="2 3">
    <name type="scientific">Paenibacillus polymyxa</name>
    <name type="common">Bacillus polymyxa</name>
    <dbReference type="NCBI Taxonomy" id="1406"/>
    <lineage>
        <taxon>Bacteria</taxon>
        <taxon>Bacillati</taxon>
        <taxon>Bacillota</taxon>
        <taxon>Bacilli</taxon>
        <taxon>Bacillales</taxon>
        <taxon>Paenibacillaceae</taxon>
        <taxon>Paenibacillus</taxon>
    </lineage>
</organism>
<dbReference type="InterPro" id="IPR046217">
    <property type="entry name" value="DUF6250"/>
</dbReference>
<reference evidence="2" key="1">
    <citation type="submission" date="2023-04" db="EMBL/GenBank/DDBJ databases">
        <title>Uncovering the Secrets of Slow-Growing Bacteria in Tropical Savanna Soil through Cultivation and Genomic Analysis.</title>
        <authorList>
            <person name="Goncalves O.S."/>
            <person name="Santana M.F."/>
        </authorList>
    </citation>
    <scope>NUCLEOTIDE SEQUENCE</scope>
    <source>
        <strain evidence="2">ANTI</strain>
    </source>
</reference>
<evidence type="ECO:0000313" key="2">
    <source>
        <dbReference type="EMBL" id="MDH2331556.1"/>
    </source>
</evidence>
<gene>
    <name evidence="2" type="ORF">QDS18_11805</name>
</gene>